<dbReference type="KEGG" id="nah:F5544_40630"/>
<evidence type="ECO:0000259" key="2">
    <source>
        <dbReference type="Pfam" id="PF00535"/>
    </source>
</evidence>
<dbReference type="SUPFAM" id="SSF53448">
    <property type="entry name" value="Nucleotide-diphospho-sugar transferases"/>
    <property type="match status" value="1"/>
</dbReference>
<protein>
    <submittedName>
        <fullName evidence="3">Mycofactocin system glycosyltransferase</fullName>
    </submittedName>
</protein>
<keyword evidence="3" id="KW-0808">Transferase</keyword>
<dbReference type="InterPro" id="IPR029044">
    <property type="entry name" value="Nucleotide-diphossugar_trans"/>
</dbReference>
<feature type="region of interest" description="Disordered" evidence="1">
    <location>
        <begin position="1"/>
        <end position="20"/>
    </location>
</feature>
<proteinExistence type="predicted"/>
<dbReference type="EMBL" id="CP046172">
    <property type="protein sequence ID" value="QIS15942.1"/>
    <property type="molecule type" value="Genomic_DNA"/>
</dbReference>
<dbReference type="PANTHER" id="PTHR43646">
    <property type="entry name" value="GLYCOSYLTRANSFERASE"/>
    <property type="match status" value="1"/>
</dbReference>
<dbReference type="Proteomes" id="UP000503540">
    <property type="component" value="Chromosome"/>
</dbReference>
<sequence length="479" mass="52651">MMPARESPPSMPGMRNDRLPDGFGVRIDPRVRAYSGGRILIGGSPARLLRLAPEAAEMIGDGYLEVTGPKSAVVARRLLDSGVANPRPRLLPSPEDVTVIVPLYNNADGLARLLAALRGHNVIVVDDGSDQPVRIPRNRGTRCRVTVLRHDRRQGPAAARNAGLRAATTEFVAFLDSDVVPRSGWLEVMLGHFSDPEVALVAPRIVALDPESNTLARYEHTRSSLDLGRREAAVQSRGLVSYVPSAALLVRRRVLLGEGGFDESMRVAEDVDLCWRLEQAGWRLRYEPAAHVAHDHRVSFRAWFGRKLFYGTGAAPLGERHKGMVSPLQVPSWTVLATVLFGTLTKWGMFGGLLTLATALIRLRRVFTGVDNSTRIAAIYLSRGFFAGLWRLASAMCRHYWPVTLLAMLASKRIRRIAVTMAVADGLADWFTHRDAGGLDPVRYVAYKRLDDIAYGAGLWLGAFRARSVEALKPTAPPH</sequence>
<reference evidence="3 4" key="1">
    <citation type="journal article" date="2019" name="ACS Chem. Biol.">
        <title>Identification and Mobilization of a Cryptic Antibiotic Biosynthesis Gene Locus from a Human-Pathogenic Nocardia Isolate.</title>
        <authorList>
            <person name="Herisse M."/>
            <person name="Ishida K."/>
            <person name="Porter J.L."/>
            <person name="Howden B."/>
            <person name="Hertweck C."/>
            <person name="Stinear T.P."/>
            <person name="Pidot S.J."/>
        </authorList>
    </citation>
    <scope>NUCLEOTIDE SEQUENCE [LARGE SCALE GENOMIC DNA]</scope>
    <source>
        <strain evidence="3 4">AUSMDU00012717</strain>
    </source>
</reference>
<dbReference type="Pfam" id="PF00535">
    <property type="entry name" value="Glycos_transf_2"/>
    <property type="match status" value="1"/>
</dbReference>
<gene>
    <name evidence="3" type="primary">mftF</name>
    <name evidence="3" type="ORF">F5544_40630</name>
</gene>
<accession>A0A6G9YRU5</accession>
<dbReference type="PANTHER" id="PTHR43646:SF6">
    <property type="entry name" value="PRE-MYCOFACTOCIN GLYCOSYLTRANSFERASE"/>
    <property type="match status" value="1"/>
</dbReference>
<keyword evidence="4" id="KW-1185">Reference proteome</keyword>
<organism evidence="3 4">
    <name type="scientific">Nocardia arthritidis</name>
    <dbReference type="NCBI Taxonomy" id="228602"/>
    <lineage>
        <taxon>Bacteria</taxon>
        <taxon>Bacillati</taxon>
        <taxon>Actinomycetota</taxon>
        <taxon>Actinomycetes</taxon>
        <taxon>Mycobacteriales</taxon>
        <taxon>Nocardiaceae</taxon>
        <taxon>Nocardia</taxon>
    </lineage>
</organism>
<dbReference type="NCBIfam" id="TIGR03965">
    <property type="entry name" value="mycofact_glyco"/>
    <property type="match status" value="1"/>
</dbReference>
<evidence type="ECO:0000313" key="3">
    <source>
        <dbReference type="EMBL" id="QIS15942.1"/>
    </source>
</evidence>
<dbReference type="InterPro" id="IPR023981">
    <property type="entry name" value="MftF"/>
</dbReference>
<name>A0A6G9YRU5_9NOCA</name>
<feature type="domain" description="Glycosyltransferase 2-like" evidence="2">
    <location>
        <begin position="98"/>
        <end position="251"/>
    </location>
</feature>
<dbReference type="AlphaFoldDB" id="A0A6G9YRU5"/>
<dbReference type="InterPro" id="IPR001173">
    <property type="entry name" value="Glyco_trans_2-like"/>
</dbReference>
<dbReference type="GO" id="GO:0016740">
    <property type="term" value="F:transferase activity"/>
    <property type="evidence" value="ECO:0007669"/>
    <property type="project" value="UniProtKB-KW"/>
</dbReference>
<evidence type="ECO:0000313" key="4">
    <source>
        <dbReference type="Proteomes" id="UP000503540"/>
    </source>
</evidence>
<evidence type="ECO:0000256" key="1">
    <source>
        <dbReference type="SAM" id="MobiDB-lite"/>
    </source>
</evidence>
<dbReference type="Gene3D" id="3.90.550.10">
    <property type="entry name" value="Spore Coat Polysaccharide Biosynthesis Protein SpsA, Chain A"/>
    <property type="match status" value="1"/>
</dbReference>